<evidence type="ECO:0000313" key="4">
    <source>
        <dbReference type="Proteomes" id="UP001150062"/>
    </source>
</evidence>
<keyword evidence="4" id="KW-1185">Reference proteome</keyword>
<feature type="region of interest" description="Disordered" evidence="2">
    <location>
        <begin position="82"/>
        <end position="114"/>
    </location>
</feature>
<keyword evidence="3" id="KW-0808">Transferase</keyword>
<name>A0ABQ8XW11_9EUKA</name>
<feature type="compositionally biased region" description="Basic and acidic residues" evidence="2">
    <location>
        <begin position="22"/>
        <end position="37"/>
    </location>
</feature>
<evidence type="ECO:0000313" key="3">
    <source>
        <dbReference type="EMBL" id="KAJ6235589.1"/>
    </source>
</evidence>
<protein>
    <submittedName>
        <fullName evidence="3">Serine/threonine-protein kinase ste7</fullName>
    </submittedName>
</protein>
<feature type="compositionally biased region" description="Low complexity" evidence="2">
    <location>
        <begin position="82"/>
        <end position="98"/>
    </location>
</feature>
<feature type="compositionally biased region" description="Polar residues" evidence="2">
    <location>
        <begin position="1"/>
        <end position="13"/>
    </location>
</feature>
<dbReference type="EMBL" id="JAOAOG010000257">
    <property type="protein sequence ID" value="KAJ6235589.1"/>
    <property type="molecule type" value="Genomic_DNA"/>
</dbReference>
<organism evidence="3 4">
    <name type="scientific">Anaeramoeba flamelloides</name>
    <dbReference type="NCBI Taxonomy" id="1746091"/>
    <lineage>
        <taxon>Eukaryota</taxon>
        <taxon>Metamonada</taxon>
        <taxon>Anaeramoebidae</taxon>
        <taxon>Anaeramoeba</taxon>
    </lineage>
</organism>
<gene>
    <name evidence="3" type="ORF">M0813_03736</name>
</gene>
<dbReference type="GO" id="GO:0016301">
    <property type="term" value="F:kinase activity"/>
    <property type="evidence" value="ECO:0007669"/>
    <property type="project" value="UniProtKB-KW"/>
</dbReference>
<feature type="coiled-coil region" evidence="1">
    <location>
        <begin position="258"/>
        <end position="289"/>
    </location>
</feature>
<accession>A0ABQ8XW11</accession>
<dbReference type="Proteomes" id="UP001150062">
    <property type="component" value="Unassembled WGS sequence"/>
</dbReference>
<keyword evidence="3" id="KW-0418">Kinase</keyword>
<feature type="region of interest" description="Disordered" evidence="2">
    <location>
        <begin position="1"/>
        <end position="37"/>
    </location>
</feature>
<proteinExistence type="predicted"/>
<comment type="caution">
    <text evidence="3">The sequence shown here is derived from an EMBL/GenBank/DDBJ whole genome shotgun (WGS) entry which is preliminary data.</text>
</comment>
<keyword evidence="1" id="KW-0175">Coiled coil</keyword>
<sequence>MEITNSSANTSNGGDFPNKENSNMKRREIEKEKKNQKEIRIEIELEKINEQLQINNFKQQKQRQKQIQQQQQQQQKQKQTQFQQQQQQQQKNTRFNNFIHDESVQETQRGKSKYGRNIRSKFRKRDLKKPNQVYGNNERKKFNNRENSTIVESGKEVYKLLVGVLWVMSGGASLKILTPYSDKIAKKIGNTFNASENEEVTFKKQLKYLLTNSRRTFTEYILEILIGILSLRFIEEKEKEKGSISIEFWETLTEIVEIDSLLKTFEQKQSQNENQNENENEKMKKIKRREELHSILQKIYHKVFTPKILMFWFNKRFIDRLDAFFDPEIAGKFYKEHFCYFGKSKFMLSCLILASELVNQDGIAKRYSELIDLEYESDPLNLYSNNRGKKQSIVKELIVKYQLNGGQYWKVLSGEYMKQIKFEKANLFDYFPFKEIISNPLLASLCKGSGQQMLTQKKRVLATKGNVIEDIFNIGWIMKKEN</sequence>
<evidence type="ECO:0000256" key="2">
    <source>
        <dbReference type="SAM" id="MobiDB-lite"/>
    </source>
</evidence>
<evidence type="ECO:0000256" key="1">
    <source>
        <dbReference type="SAM" id="Coils"/>
    </source>
</evidence>
<reference evidence="3" key="1">
    <citation type="submission" date="2022-08" db="EMBL/GenBank/DDBJ databases">
        <title>Novel sulfate-reducing endosymbionts in the free-living metamonad Anaeramoeba.</title>
        <authorList>
            <person name="Jerlstrom-Hultqvist J."/>
            <person name="Cepicka I."/>
            <person name="Gallot-Lavallee L."/>
            <person name="Salas-Leiva D."/>
            <person name="Curtis B.A."/>
            <person name="Zahonova K."/>
            <person name="Pipaliya S."/>
            <person name="Dacks J."/>
            <person name="Roger A.J."/>
        </authorList>
    </citation>
    <scope>NUCLEOTIDE SEQUENCE</scope>
    <source>
        <strain evidence="3">Schooner1</strain>
    </source>
</reference>